<dbReference type="NCBIfam" id="NF007214">
    <property type="entry name" value="PRK09636.1"/>
    <property type="match status" value="1"/>
</dbReference>
<keyword evidence="3" id="KW-0805">Transcription regulation</keyword>
<gene>
    <name evidence="9" type="ORF">FXF68_02315</name>
</gene>
<dbReference type="InterPro" id="IPR007627">
    <property type="entry name" value="RNA_pol_sigma70_r2"/>
</dbReference>
<dbReference type="SUPFAM" id="SSF88659">
    <property type="entry name" value="Sigma3 and sigma4 domains of RNA polymerase sigma factors"/>
    <property type="match status" value="1"/>
</dbReference>
<feature type="region of interest" description="Disordered" evidence="6">
    <location>
        <begin position="1"/>
        <end position="23"/>
    </location>
</feature>
<dbReference type="NCBIfam" id="TIGR02937">
    <property type="entry name" value="sigma70-ECF"/>
    <property type="match status" value="1"/>
</dbReference>
<dbReference type="Gene3D" id="1.10.10.10">
    <property type="entry name" value="Winged helix-like DNA-binding domain superfamily/Winged helix DNA-binding domain"/>
    <property type="match status" value="1"/>
</dbReference>
<dbReference type="EMBL" id="VSRQ01000001">
    <property type="protein sequence ID" value="TYK52625.1"/>
    <property type="molecule type" value="Genomic_DNA"/>
</dbReference>
<dbReference type="Pfam" id="PF08281">
    <property type="entry name" value="Sigma70_r4_2"/>
    <property type="match status" value="1"/>
</dbReference>
<dbReference type="GO" id="GO:0003677">
    <property type="term" value="F:DNA binding"/>
    <property type="evidence" value="ECO:0007669"/>
    <property type="project" value="InterPro"/>
</dbReference>
<name>A0A5D3FZL6_9ACTN</name>
<dbReference type="InterPro" id="IPR014303">
    <property type="entry name" value="RNA_pol_sigma-70_ECF"/>
</dbReference>
<dbReference type="NCBIfam" id="TIGR02957">
    <property type="entry name" value="SigX4"/>
    <property type="match status" value="1"/>
</dbReference>
<proteinExistence type="inferred from homology"/>
<dbReference type="GO" id="GO:0006352">
    <property type="term" value="P:DNA-templated transcription initiation"/>
    <property type="evidence" value="ECO:0007669"/>
    <property type="project" value="InterPro"/>
</dbReference>
<protein>
    <submittedName>
        <fullName evidence="9">RNA polymerase sigma-70 factor</fullName>
    </submittedName>
</protein>
<evidence type="ECO:0000259" key="8">
    <source>
        <dbReference type="Pfam" id="PF08281"/>
    </source>
</evidence>
<feature type="domain" description="RNA polymerase sigma factor 70 region 4 type 2" evidence="8">
    <location>
        <begin position="127"/>
        <end position="178"/>
    </location>
</feature>
<comment type="similarity">
    <text evidence="1">Belongs to the sigma-70 factor family. ECF subfamily.</text>
</comment>
<dbReference type="InterPro" id="IPR013325">
    <property type="entry name" value="RNA_pol_sigma_r2"/>
</dbReference>
<comment type="caution">
    <text evidence="9">The sequence shown here is derived from an EMBL/GenBank/DDBJ whole genome shotgun (WGS) entry which is preliminary data.</text>
</comment>
<dbReference type="CDD" id="cd06171">
    <property type="entry name" value="Sigma70_r4"/>
    <property type="match status" value="1"/>
</dbReference>
<dbReference type="InterPro" id="IPR032710">
    <property type="entry name" value="NTF2-like_dom_sf"/>
</dbReference>
<dbReference type="GO" id="GO:0016987">
    <property type="term" value="F:sigma factor activity"/>
    <property type="evidence" value="ECO:0007669"/>
    <property type="project" value="UniProtKB-KW"/>
</dbReference>
<dbReference type="InterPro" id="IPR036388">
    <property type="entry name" value="WH-like_DNA-bd_sf"/>
</dbReference>
<evidence type="ECO:0000259" key="7">
    <source>
        <dbReference type="Pfam" id="PF04542"/>
    </source>
</evidence>
<evidence type="ECO:0000256" key="5">
    <source>
        <dbReference type="ARBA" id="ARBA00023163"/>
    </source>
</evidence>
<keyword evidence="4" id="KW-0731">Sigma factor</keyword>
<comment type="subunit">
    <text evidence="2">Interacts transiently with the RNA polymerase catalytic core formed by RpoA, RpoB, RpoC and RpoZ (2 alpha, 1 beta, 1 beta' and 1 omega subunit) to form the RNA polymerase holoenzyme that can initiate transcription.</text>
</comment>
<dbReference type="Proteomes" id="UP000323505">
    <property type="component" value="Unassembled WGS sequence"/>
</dbReference>
<dbReference type="InterPro" id="IPR052704">
    <property type="entry name" value="ECF_Sigma-70_Domain"/>
</dbReference>
<reference evidence="9 10" key="1">
    <citation type="submission" date="2019-08" db="EMBL/GenBank/DDBJ databases">
        <title>Actinomadura sp. nov. CYP1-5 isolated from mountain soil.</title>
        <authorList>
            <person name="Songsumanus A."/>
            <person name="Kuncharoen N."/>
            <person name="Kudo T."/>
            <person name="Yuki M."/>
            <person name="Igarashi Y."/>
            <person name="Tanasupawat S."/>
        </authorList>
    </citation>
    <scope>NUCLEOTIDE SEQUENCE [LARGE SCALE GENOMIC DNA]</scope>
    <source>
        <strain evidence="9 10">CYP1-5</strain>
    </source>
</reference>
<evidence type="ECO:0000256" key="6">
    <source>
        <dbReference type="SAM" id="MobiDB-lite"/>
    </source>
</evidence>
<dbReference type="InterPro" id="IPR013249">
    <property type="entry name" value="RNA_pol_sigma70_r4_t2"/>
</dbReference>
<feature type="domain" description="RNA polymerase sigma-70 region 2" evidence="7">
    <location>
        <begin position="31"/>
        <end position="95"/>
    </location>
</feature>
<dbReference type="InterPro" id="IPR014284">
    <property type="entry name" value="RNA_pol_sigma-70_dom"/>
</dbReference>
<evidence type="ECO:0000256" key="4">
    <source>
        <dbReference type="ARBA" id="ARBA00023082"/>
    </source>
</evidence>
<dbReference type="RefSeq" id="WP_148757226.1">
    <property type="nucleotide sequence ID" value="NZ_VSRQ01000001.1"/>
</dbReference>
<dbReference type="InterPro" id="IPR013324">
    <property type="entry name" value="RNA_pol_sigma_r3/r4-like"/>
</dbReference>
<evidence type="ECO:0000313" key="10">
    <source>
        <dbReference type="Proteomes" id="UP000323505"/>
    </source>
</evidence>
<evidence type="ECO:0000256" key="2">
    <source>
        <dbReference type="ARBA" id="ARBA00011344"/>
    </source>
</evidence>
<dbReference type="Gene3D" id="3.10.450.50">
    <property type="match status" value="1"/>
</dbReference>
<sequence>MSQRSERTPGTAEPPDRAGSANAADAATEVFVAHRNLLFTVAYEMLGSAADAEDVLQETWLRWVDVDLAAVREQRAYLVRIVTRQALDRLRALGRRKESYVGPWLPEPLLTAPDVAEDVELADSVSMAMLLVLETLAPTERAVFVLREVFDLAYEEIAEAVGKSPAAVRQLAYRARGHVAERRPRGVASPAETRAALQAFQRAVETGELQSLLDILAPDVVALSDGGGVRHALPRPIVGADKVARLLAAGWWKDDVERSVELVQVNGGPGLLVRADGEIDGVVAVRVENSYVTGAYHVRNPEKLSRVGQETTLSR</sequence>
<evidence type="ECO:0000256" key="3">
    <source>
        <dbReference type="ARBA" id="ARBA00023015"/>
    </source>
</evidence>
<dbReference type="Pfam" id="PF04542">
    <property type="entry name" value="Sigma70_r2"/>
    <property type="match status" value="1"/>
</dbReference>
<accession>A0A5D3FZL6</accession>
<keyword evidence="10" id="KW-1185">Reference proteome</keyword>
<organism evidence="9 10">
    <name type="scientific">Actinomadura decatromicini</name>
    <dbReference type="NCBI Taxonomy" id="2604572"/>
    <lineage>
        <taxon>Bacteria</taxon>
        <taxon>Bacillati</taxon>
        <taxon>Actinomycetota</taxon>
        <taxon>Actinomycetes</taxon>
        <taxon>Streptosporangiales</taxon>
        <taxon>Thermomonosporaceae</taxon>
        <taxon>Actinomadura</taxon>
    </lineage>
</organism>
<dbReference type="SUPFAM" id="SSF54427">
    <property type="entry name" value="NTF2-like"/>
    <property type="match status" value="1"/>
</dbReference>
<keyword evidence="5" id="KW-0804">Transcription</keyword>
<dbReference type="AlphaFoldDB" id="A0A5D3FZL6"/>
<dbReference type="PANTHER" id="PTHR30173:SF36">
    <property type="entry name" value="ECF RNA POLYMERASE SIGMA FACTOR SIGJ"/>
    <property type="match status" value="1"/>
</dbReference>
<dbReference type="Gene3D" id="1.10.1740.10">
    <property type="match status" value="1"/>
</dbReference>
<evidence type="ECO:0000256" key="1">
    <source>
        <dbReference type="ARBA" id="ARBA00010641"/>
    </source>
</evidence>
<evidence type="ECO:0000313" key="9">
    <source>
        <dbReference type="EMBL" id="TYK52625.1"/>
    </source>
</evidence>
<dbReference type="SUPFAM" id="SSF88946">
    <property type="entry name" value="Sigma2 domain of RNA polymerase sigma factors"/>
    <property type="match status" value="1"/>
</dbReference>
<dbReference type="PANTHER" id="PTHR30173">
    <property type="entry name" value="SIGMA 19 FACTOR"/>
    <property type="match status" value="1"/>
</dbReference>